<dbReference type="EMBL" id="LABX01000086">
    <property type="protein sequence ID" value="KMO35554.1"/>
    <property type="molecule type" value="Genomic_DNA"/>
</dbReference>
<dbReference type="Proteomes" id="UP000035929">
    <property type="component" value="Unassembled WGS sequence"/>
</dbReference>
<gene>
    <name evidence="2" type="ORF">VP06_11955</name>
</gene>
<dbReference type="OrthoDB" id="8265111at2"/>
<name>A0A0J6SPG0_9HYPH</name>
<evidence type="ECO:0000256" key="1">
    <source>
        <dbReference type="SAM" id="SignalP"/>
    </source>
</evidence>
<organism evidence="2 3">
    <name type="scientific">Methylobacterium aquaticum</name>
    <dbReference type="NCBI Taxonomy" id="270351"/>
    <lineage>
        <taxon>Bacteria</taxon>
        <taxon>Pseudomonadati</taxon>
        <taxon>Pseudomonadota</taxon>
        <taxon>Alphaproteobacteria</taxon>
        <taxon>Hyphomicrobiales</taxon>
        <taxon>Methylobacteriaceae</taxon>
        <taxon>Methylobacterium</taxon>
    </lineage>
</organism>
<dbReference type="RefSeq" id="WP_048463989.1">
    <property type="nucleotide sequence ID" value="NZ_LABX01000086.1"/>
</dbReference>
<feature type="chain" id="PRO_5005281955" evidence="1">
    <location>
        <begin position="27"/>
        <end position="196"/>
    </location>
</feature>
<protein>
    <submittedName>
        <fullName evidence="2">Uncharacterized protein</fullName>
    </submittedName>
</protein>
<dbReference type="AlphaFoldDB" id="A0A0J6SPG0"/>
<evidence type="ECO:0000313" key="2">
    <source>
        <dbReference type="EMBL" id="KMO35554.1"/>
    </source>
</evidence>
<keyword evidence="1" id="KW-0732">Signal</keyword>
<reference evidence="2 3" key="1">
    <citation type="submission" date="2015-03" db="EMBL/GenBank/DDBJ databases">
        <title>Genome sequencing of Methylobacterium aquaticum DSM16371 type strain.</title>
        <authorList>
            <person name="Chaudhry V."/>
            <person name="Patil P.B."/>
        </authorList>
    </citation>
    <scope>NUCLEOTIDE SEQUENCE [LARGE SCALE GENOMIC DNA]</scope>
    <source>
        <strain evidence="2 3">DSM 16371</strain>
    </source>
</reference>
<proteinExistence type="predicted"/>
<sequence length="196" mass="20621">MKTVIAATCAAAALVLLALGSGRLQAGLTPQTDEAVPADPRSDGTARANALFGTYRARCGQVAVVAIDVVPPRTGGFADPLDAGPAAARTGHTLYVALADLHLDARETTTPTDRRNGIRWAGRFTYSAGSVRQVAIGRNGTAGRWSPWQPGGPVYAVALTHRDGGWTYRIDEMPLVTGLGRYARLRRPTCAELPTG</sequence>
<dbReference type="PATRIC" id="fig|270351.6.peg.7326"/>
<evidence type="ECO:0000313" key="3">
    <source>
        <dbReference type="Proteomes" id="UP000035929"/>
    </source>
</evidence>
<accession>A0A0J6SPG0</accession>
<feature type="signal peptide" evidence="1">
    <location>
        <begin position="1"/>
        <end position="26"/>
    </location>
</feature>
<comment type="caution">
    <text evidence="2">The sequence shown here is derived from an EMBL/GenBank/DDBJ whole genome shotgun (WGS) entry which is preliminary data.</text>
</comment>